<dbReference type="Gene3D" id="6.10.140.960">
    <property type="match status" value="1"/>
</dbReference>
<protein>
    <submittedName>
        <fullName evidence="7">CoA ester lyase</fullName>
    </submittedName>
</protein>
<evidence type="ECO:0000313" key="8">
    <source>
        <dbReference type="Proteomes" id="UP000321201"/>
    </source>
</evidence>
<dbReference type="SUPFAM" id="SSF51621">
    <property type="entry name" value="Phosphoenolpyruvate/pyruvate domain"/>
    <property type="match status" value="1"/>
</dbReference>
<dbReference type="Proteomes" id="UP000321201">
    <property type="component" value="Unassembled WGS sequence"/>
</dbReference>
<feature type="binding site" evidence="5">
    <location>
        <position position="178"/>
    </location>
    <ligand>
        <name>Mg(2+)</name>
        <dbReference type="ChEBI" id="CHEBI:18420"/>
    </ligand>
</feature>
<evidence type="ECO:0000256" key="1">
    <source>
        <dbReference type="ARBA" id="ARBA00001946"/>
    </source>
</evidence>
<name>A0A5C7EHH8_9PROT</name>
<keyword evidence="3 5" id="KW-0460">Magnesium</keyword>
<dbReference type="PANTHER" id="PTHR11105:SF0">
    <property type="entry name" value="CITRAMALYL-COA LYASE, MITOCHONDRIAL"/>
    <property type="match status" value="1"/>
</dbReference>
<dbReference type="InterPro" id="IPR040442">
    <property type="entry name" value="Pyrv_kinase-like_dom_sf"/>
</dbReference>
<keyword evidence="7" id="KW-0456">Lyase</keyword>
<comment type="caution">
    <text evidence="7">The sequence shown here is derived from an EMBL/GenBank/DDBJ whole genome shotgun (WGS) entry which is preliminary data.</text>
</comment>
<keyword evidence="8" id="KW-1185">Reference proteome</keyword>
<dbReference type="InterPro" id="IPR040186">
    <property type="entry name" value="Citramalyl-CoA_lyase"/>
</dbReference>
<gene>
    <name evidence="7" type="ORF">FR698_13615</name>
</gene>
<dbReference type="InterPro" id="IPR005000">
    <property type="entry name" value="Aldolase/citrate-lyase_domain"/>
</dbReference>
<sequence length="331" mass="37259">MPSAPHPEQVLFQGEKPFPWLPACEHYAGNERFILKALEYQQRLGPLFDVSCDCEDGAPVGRELEHAQMVAELLNAAANRFGRCGVRIHGPDHPHWRKDVDVIIDGAGHRVAYVTLPKVRSAGQAREMIEYLEGRCRERGLTRRIPVHVLIETHGALRDAFAIAALPGVETLDFGLLDFVSGHHGAIPASAMRSPAQFEHHLIRRAKCEVVAAALAHGCVPVHNVTTDLDNPYRAYEDAWRARTEYGFLRMWSIHPSQIQPIVDAMRPRHQEIEEAATILLAAQRSGWAPIRHRGELHDRASYRYYWCILRQARATGTVLPPEVEPWFAPA</sequence>
<dbReference type="RefSeq" id="WP_147800748.1">
    <property type="nucleotide sequence ID" value="NZ_VPFL01000022.1"/>
</dbReference>
<feature type="binding site" evidence="4">
    <location>
        <position position="87"/>
    </location>
    <ligand>
        <name>substrate</name>
    </ligand>
</feature>
<evidence type="ECO:0000256" key="3">
    <source>
        <dbReference type="ARBA" id="ARBA00022842"/>
    </source>
</evidence>
<dbReference type="Gene3D" id="3.20.20.60">
    <property type="entry name" value="Phosphoenolpyruvate-binding domains"/>
    <property type="match status" value="1"/>
</dbReference>
<evidence type="ECO:0000256" key="5">
    <source>
        <dbReference type="PIRSR" id="PIRSR015582-2"/>
    </source>
</evidence>
<accession>A0A5C7EHH8</accession>
<organism evidence="7 8">
    <name type="scientific">Pelomicrobium methylotrophicum</name>
    <dbReference type="NCBI Taxonomy" id="2602750"/>
    <lineage>
        <taxon>Bacteria</taxon>
        <taxon>Pseudomonadati</taxon>
        <taxon>Pseudomonadota</taxon>
        <taxon>Hydrogenophilia</taxon>
        <taxon>Hydrogenophilia incertae sedis</taxon>
        <taxon>Pelomicrobium</taxon>
    </lineage>
</organism>
<dbReference type="EMBL" id="VPFL01000022">
    <property type="protein sequence ID" value="TXF10759.1"/>
    <property type="molecule type" value="Genomic_DNA"/>
</dbReference>
<feature type="domain" description="HpcH/HpaI aldolase/citrate lyase" evidence="6">
    <location>
        <begin position="66"/>
        <end position="241"/>
    </location>
</feature>
<keyword evidence="2 5" id="KW-0479">Metal-binding</keyword>
<feature type="binding site" evidence="5">
    <location>
        <position position="152"/>
    </location>
    <ligand>
        <name>Mg(2+)</name>
        <dbReference type="ChEBI" id="CHEBI:18420"/>
    </ligand>
</feature>
<evidence type="ECO:0000259" key="6">
    <source>
        <dbReference type="Pfam" id="PF03328"/>
    </source>
</evidence>
<dbReference type="OrthoDB" id="8481499at2"/>
<dbReference type="AlphaFoldDB" id="A0A5C7EHH8"/>
<dbReference type="InParanoid" id="A0A5C7EHH8"/>
<evidence type="ECO:0000313" key="7">
    <source>
        <dbReference type="EMBL" id="TXF10759.1"/>
    </source>
</evidence>
<evidence type="ECO:0000256" key="4">
    <source>
        <dbReference type="PIRSR" id="PIRSR015582-1"/>
    </source>
</evidence>
<dbReference type="GO" id="GO:0047777">
    <property type="term" value="F:(S)-citramalyl-CoA lyase activity"/>
    <property type="evidence" value="ECO:0007669"/>
    <property type="project" value="TreeGrafter"/>
</dbReference>
<comment type="cofactor">
    <cofactor evidence="1">
        <name>Mg(2+)</name>
        <dbReference type="ChEBI" id="CHEBI:18420"/>
    </cofactor>
</comment>
<dbReference type="InterPro" id="IPR015813">
    <property type="entry name" value="Pyrv/PenolPyrv_kinase-like_dom"/>
</dbReference>
<dbReference type="Pfam" id="PF03328">
    <property type="entry name" value="HpcH_HpaI"/>
    <property type="match status" value="1"/>
</dbReference>
<proteinExistence type="predicted"/>
<dbReference type="PANTHER" id="PTHR11105">
    <property type="entry name" value="CITRATE LYASE SUBUNIT BETA-RELATED"/>
    <property type="match status" value="1"/>
</dbReference>
<reference evidence="7 8" key="1">
    <citation type="submission" date="2019-08" db="EMBL/GenBank/DDBJ databases">
        <title>Pelomicrobium methylotrophicum gen. nov., sp. nov. a moderately thermophilic, facultatively anaerobic, lithoautotrophic and methylotrophic bacterium isolated from a terrestrial mud volcano.</title>
        <authorList>
            <person name="Slobodkina G.B."/>
            <person name="Merkel A.Y."/>
            <person name="Slobodkin A.I."/>
        </authorList>
    </citation>
    <scope>NUCLEOTIDE SEQUENCE [LARGE SCALE GENOMIC DNA]</scope>
    <source>
        <strain evidence="7 8">SM250</strain>
    </source>
</reference>
<dbReference type="GO" id="GO:0046872">
    <property type="term" value="F:metal ion binding"/>
    <property type="evidence" value="ECO:0007669"/>
    <property type="project" value="UniProtKB-KW"/>
</dbReference>
<dbReference type="PIRSF" id="PIRSF015582">
    <property type="entry name" value="Cit_lyase_B"/>
    <property type="match status" value="1"/>
</dbReference>
<dbReference type="GO" id="GO:0106064">
    <property type="term" value="P:regulation of cobalamin metabolic process"/>
    <property type="evidence" value="ECO:0007669"/>
    <property type="project" value="TreeGrafter"/>
</dbReference>
<evidence type="ECO:0000256" key="2">
    <source>
        <dbReference type="ARBA" id="ARBA00022723"/>
    </source>
</evidence>
<feature type="binding site" evidence="4">
    <location>
        <position position="152"/>
    </location>
    <ligand>
        <name>substrate</name>
    </ligand>
</feature>
<dbReference type="InterPro" id="IPR011206">
    <property type="entry name" value="Citrate_lyase_beta/mcl1/mcl2"/>
</dbReference>